<evidence type="ECO:0000313" key="9">
    <source>
        <dbReference type="EMBL" id="CAG5115923.1"/>
    </source>
</evidence>
<comment type="subcellular location">
    <subcellularLocation>
        <location evidence="1">Membrane</location>
    </subcellularLocation>
</comment>
<dbReference type="PROSITE" id="PS50939">
    <property type="entry name" value="CYTOCHROME_B561"/>
    <property type="match status" value="1"/>
</dbReference>
<keyword evidence="6 7" id="KW-0472">Membrane</keyword>
<feature type="transmembrane region" description="Helical" evidence="7">
    <location>
        <begin position="141"/>
        <end position="166"/>
    </location>
</feature>
<keyword evidence="4" id="KW-0249">Electron transport</keyword>
<keyword evidence="5 7" id="KW-1133">Transmembrane helix</keyword>
<dbReference type="OrthoDB" id="6372137at2759"/>
<dbReference type="EMBL" id="CAJHNH020000183">
    <property type="protein sequence ID" value="CAG5115923.1"/>
    <property type="molecule type" value="Genomic_DNA"/>
</dbReference>
<evidence type="ECO:0000256" key="4">
    <source>
        <dbReference type="ARBA" id="ARBA00022982"/>
    </source>
</evidence>
<dbReference type="PANTHER" id="PTHR23130">
    <property type="entry name" value="CYTOCHROME B561 AND DOMON DOMAIN-CONTAINING PROTEIN"/>
    <property type="match status" value="1"/>
</dbReference>
<comment type="caution">
    <text evidence="9">The sequence shown here is derived from an EMBL/GenBank/DDBJ whole genome shotgun (WGS) entry which is preliminary data.</text>
</comment>
<evidence type="ECO:0000313" key="10">
    <source>
        <dbReference type="Proteomes" id="UP000678393"/>
    </source>
</evidence>
<sequence>SLMITAWIFLASIGIVLARYYKPVWSGSMCSEKVWFQLHRICMILVFCATTAGFVMIFVAIDGYSKEEGMSFLVGHPIIGIIVMILTVINPVMALFRPHPGTPRRPIFNWGHWFVGTAAHILAVVNVFFGVLLSLSDVPYYLVYILGAYVAWQIFVELLLELLSFFGRKL</sequence>
<feature type="transmembrane region" description="Helical" evidence="7">
    <location>
        <begin position="108"/>
        <end position="135"/>
    </location>
</feature>
<feature type="transmembrane region" description="Helical" evidence="7">
    <location>
        <begin position="6"/>
        <end position="21"/>
    </location>
</feature>
<feature type="domain" description="Cytochrome b561" evidence="8">
    <location>
        <begin position="1"/>
        <end position="170"/>
    </location>
</feature>
<evidence type="ECO:0000256" key="1">
    <source>
        <dbReference type="ARBA" id="ARBA00004370"/>
    </source>
</evidence>
<dbReference type="GO" id="GO:0016020">
    <property type="term" value="C:membrane"/>
    <property type="evidence" value="ECO:0007669"/>
    <property type="project" value="UniProtKB-SubCell"/>
</dbReference>
<feature type="non-terminal residue" evidence="9">
    <location>
        <position position="1"/>
    </location>
</feature>
<dbReference type="CDD" id="cd08760">
    <property type="entry name" value="Cyt_b561_FRRS1_like"/>
    <property type="match status" value="1"/>
</dbReference>
<keyword evidence="10" id="KW-1185">Reference proteome</keyword>
<evidence type="ECO:0000256" key="6">
    <source>
        <dbReference type="ARBA" id="ARBA00023136"/>
    </source>
</evidence>
<dbReference type="PANTHER" id="PTHR23130:SF171">
    <property type="entry name" value="OS01G0895300 PROTEIN"/>
    <property type="match status" value="1"/>
</dbReference>
<name>A0A8S3YFC7_9EUPU</name>
<protein>
    <recommendedName>
        <fullName evidence="8">Cytochrome b561 domain-containing protein</fullName>
    </recommendedName>
</protein>
<dbReference type="Pfam" id="PF03188">
    <property type="entry name" value="Cytochrom_B561"/>
    <property type="match status" value="1"/>
</dbReference>
<feature type="transmembrane region" description="Helical" evidence="7">
    <location>
        <begin position="73"/>
        <end position="96"/>
    </location>
</feature>
<feature type="non-terminal residue" evidence="9">
    <location>
        <position position="170"/>
    </location>
</feature>
<keyword evidence="2" id="KW-0813">Transport</keyword>
<evidence type="ECO:0000256" key="2">
    <source>
        <dbReference type="ARBA" id="ARBA00022448"/>
    </source>
</evidence>
<keyword evidence="3 7" id="KW-0812">Transmembrane</keyword>
<dbReference type="InterPro" id="IPR006593">
    <property type="entry name" value="Cyt_b561/ferric_Rdtase_TM"/>
</dbReference>
<evidence type="ECO:0000256" key="3">
    <source>
        <dbReference type="ARBA" id="ARBA00022692"/>
    </source>
</evidence>
<dbReference type="Proteomes" id="UP000678393">
    <property type="component" value="Unassembled WGS sequence"/>
</dbReference>
<evidence type="ECO:0000256" key="7">
    <source>
        <dbReference type="SAM" id="Phobius"/>
    </source>
</evidence>
<reference evidence="9" key="1">
    <citation type="submission" date="2021-04" db="EMBL/GenBank/DDBJ databases">
        <authorList>
            <consortium name="Molecular Ecology Group"/>
        </authorList>
    </citation>
    <scope>NUCLEOTIDE SEQUENCE</scope>
</reference>
<accession>A0A8S3YFC7</accession>
<feature type="transmembrane region" description="Helical" evidence="7">
    <location>
        <begin position="41"/>
        <end position="61"/>
    </location>
</feature>
<evidence type="ECO:0000259" key="8">
    <source>
        <dbReference type="PROSITE" id="PS50939"/>
    </source>
</evidence>
<dbReference type="Gene3D" id="1.20.120.1770">
    <property type="match status" value="1"/>
</dbReference>
<dbReference type="SMART" id="SM00665">
    <property type="entry name" value="B561"/>
    <property type="match status" value="1"/>
</dbReference>
<gene>
    <name evidence="9" type="ORF">CUNI_LOCUS1481</name>
</gene>
<evidence type="ECO:0000256" key="5">
    <source>
        <dbReference type="ARBA" id="ARBA00022989"/>
    </source>
</evidence>
<dbReference type="AlphaFoldDB" id="A0A8S3YFC7"/>
<organism evidence="9 10">
    <name type="scientific">Candidula unifasciata</name>
    <dbReference type="NCBI Taxonomy" id="100452"/>
    <lineage>
        <taxon>Eukaryota</taxon>
        <taxon>Metazoa</taxon>
        <taxon>Spiralia</taxon>
        <taxon>Lophotrochozoa</taxon>
        <taxon>Mollusca</taxon>
        <taxon>Gastropoda</taxon>
        <taxon>Heterobranchia</taxon>
        <taxon>Euthyneura</taxon>
        <taxon>Panpulmonata</taxon>
        <taxon>Eupulmonata</taxon>
        <taxon>Stylommatophora</taxon>
        <taxon>Helicina</taxon>
        <taxon>Helicoidea</taxon>
        <taxon>Geomitridae</taxon>
        <taxon>Candidula</taxon>
    </lineage>
</organism>
<proteinExistence type="predicted"/>